<evidence type="ECO:0000256" key="1">
    <source>
        <dbReference type="SAM" id="Phobius"/>
    </source>
</evidence>
<name>A0A5J5IBV0_9SPHN</name>
<gene>
    <name evidence="3" type="ORF">F4U95_03845</name>
    <name evidence="2" type="ORF">F4U96_03845</name>
</gene>
<organism evidence="3 4">
    <name type="scientific">Sphingobium limneticum</name>
    <dbReference type="NCBI Taxonomy" id="1007511"/>
    <lineage>
        <taxon>Bacteria</taxon>
        <taxon>Pseudomonadati</taxon>
        <taxon>Pseudomonadota</taxon>
        <taxon>Alphaproteobacteria</taxon>
        <taxon>Sphingomonadales</taxon>
        <taxon>Sphingomonadaceae</taxon>
        <taxon>Sphingobium</taxon>
    </lineage>
</organism>
<dbReference type="EMBL" id="VYQA01000002">
    <property type="protein sequence ID" value="KAA9033130.1"/>
    <property type="molecule type" value="Genomic_DNA"/>
</dbReference>
<evidence type="ECO:0000313" key="3">
    <source>
        <dbReference type="EMBL" id="KAA9033130.1"/>
    </source>
</evidence>
<dbReference type="AlphaFoldDB" id="A0A5J5IBV0"/>
<dbReference type="RefSeq" id="WP_120249555.1">
    <property type="nucleotide sequence ID" value="NZ_JBNNIY010000011.1"/>
</dbReference>
<protein>
    <submittedName>
        <fullName evidence="3">Uncharacterized protein</fullName>
    </submittedName>
</protein>
<dbReference type="Proteomes" id="UP000326364">
    <property type="component" value="Unassembled WGS sequence"/>
</dbReference>
<keyword evidence="1" id="KW-0812">Transmembrane</keyword>
<proteinExistence type="predicted"/>
<comment type="caution">
    <text evidence="3">The sequence shown here is derived from an EMBL/GenBank/DDBJ whole genome shotgun (WGS) entry which is preliminary data.</text>
</comment>
<evidence type="ECO:0000313" key="2">
    <source>
        <dbReference type="EMBL" id="KAA9020803.1"/>
    </source>
</evidence>
<evidence type="ECO:0000313" key="4">
    <source>
        <dbReference type="Proteomes" id="UP000325933"/>
    </source>
</evidence>
<accession>A0A5J5IBV0</accession>
<reference evidence="4 5" key="1">
    <citation type="submission" date="2019-09" db="EMBL/GenBank/DDBJ databases">
        <authorList>
            <person name="Feng G."/>
        </authorList>
    </citation>
    <scope>NUCLEOTIDE SEQUENCE [LARGE SCALE GENOMIC DNA]</scope>
    <source>
        <strain evidence="3 4">KACC 19283</strain>
        <strain evidence="2 5">KACC 19284</strain>
    </source>
</reference>
<sequence length="61" mass="6927">MKARHILPPLLFGLFVLIVISVGDALFWSVPHAIEKLPPRLLTVAVLTGLWLVHLYKRTVR</sequence>
<keyword evidence="5" id="KW-1185">Reference proteome</keyword>
<evidence type="ECO:0000313" key="5">
    <source>
        <dbReference type="Proteomes" id="UP000326364"/>
    </source>
</evidence>
<keyword evidence="1" id="KW-0472">Membrane</keyword>
<dbReference type="Proteomes" id="UP000325933">
    <property type="component" value="Unassembled WGS sequence"/>
</dbReference>
<keyword evidence="1" id="KW-1133">Transmembrane helix</keyword>
<feature type="transmembrane region" description="Helical" evidence="1">
    <location>
        <begin position="12"/>
        <end position="31"/>
    </location>
</feature>
<feature type="transmembrane region" description="Helical" evidence="1">
    <location>
        <begin position="37"/>
        <end position="56"/>
    </location>
</feature>
<dbReference type="EMBL" id="VYQB01000002">
    <property type="protein sequence ID" value="KAA9020803.1"/>
    <property type="molecule type" value="Genomic_DNA"/>
</dbReference>